<feature type="region of interest" description="Disordered" evidence="1">
    <location>
        <begin position="542"/>
        <end position="573"/>
    </location>
</feature>
<feature type="compositionally biased region" description="Low complexity" evidence="1">
    <location>
        <begin position="555"/>
        <end position="569"/>
    </location>
</feature>
<reference evidence="3" key="1">
    <citation type="submission" date="2022-07" db="EMBL/GenBank/DDBJ databases">
        <title>Genome Sequence of Physisporinus lineatus.</title>
        <authorList>
            <person name="Buettner E."/>
        </authorList>
    </citation>
    <scope>NUCLEOTIDE SEQUENCE</scope>
    <source>
        <strain evidence="3">VT162</strain>
    </source>
</reference>
<dbReference type="SUPFAM" id="SSF56112">
    <property type="entry name" value="Protein kinase-like (PK-like)"/>
    <property type="match status" value="1"/>
</dbReference>
<comment type="caution">
    <text evidence="3">The sequence shown here is derived from an EMBL/GenBank/DDBJ whole genome shotgun (WGS) entry which is preliminary data.</text>
</comment>
<dbReference type="PANTHER" id="PTHR38248:SF2">
    <property type="entry name" value="FUNK1 11"/>
    <property type="match status" value="1"/>
</dbReference>
<dbReference type="Proteomes" id="UP001212997">
    <property type="component" value="Unassembled WGS sequence"/>
</dbReference>
<dbReference type="EMBL" id="JANAWD010000624">
    <property type="protein sequence ID" value="KAJ3477166.1"/>
    <property type="molecule type" value="Genomic_DNA"/>
</dbReference>
<dbReference type="PANTHER" id="PTHR38248">
    <property type="entry name" value="FUNK1 6"/>
    <property type="match status" value="1"/>
</dbReference>
<keyword evidence="4" id="KW-1185">Reference proteome</keyword>
<evidence type="ECO:0000259" key="2">
    <source>
        <dbReference type="Pfam" id="PF17667"/>
    </source>
</evidence>
<proteinExistence type="predicted"/>
<feature type="domain" description="Fungal-type protein kinase" evidence="2">
    <location>
        <begin position="167"/>
        <end position="447"/>
    </location>
</feature>
<evidence type="ECO:0000256" key="1">
    <source>
        <dbReference type="SAM" id="MobiDB-lite"/>
    </source>
</evidence>
<dbReference type="InterPro" id="IPR040976">
    <property type="entry name" value="Pkinase_fungal"/>
</dbReference>
<sequence length="626" mass="71039">MQDEWVEIEHTVFLEEFFSGSITLSTEPHEARLRELSEVVRDFPESNISASLISTFGSILGPEYVLRGTTHTLEDPGESQIFDLALYKKARPNDPETDCHEFQDSDKEPEPIEVEGQSISRIARCYPRHASVVIPFQVNMASGSDPFLSIPTKGIVAQESLAEQAGCIQRFQHRTCLFSVYIYRTTARLIRWDRAGAVITTPVDYAANPEILLSFLLRISVMTDEELGYDPTVAPADDEQISELMQHDCPKHLKGLFKEAFLDDRAFIQQVTIRDRVFLIGKLHNGTWSATGRGTKGYIAYNVAEKKLCYIKDDWRNPRGHAEHETYEILRKAQVQNVATCIVGEDVTGPGQMTTTRAHFKKEIYRNLSNRVHYRIALREIGLPLSEYKNSGQLCEVVYHAFQAHSQAWEAGVLHRDISDSNIVIFIRDDDTVQGLLLDWDLCKYRKELKDGNIHKFIDDIYYDYSTNAATWHGLPTGGDRKLYMIKSNDSMKIEPVGTPGLARLIVDLLGLCHQHYAAMSPYIRQWNLENMRRGLMKLQQAGKDVDPPKITQGSASSSNARPLSSNDSTEIDSKELVLNTHEKMYNVLQRAAQSAMLASKGIDFVEDWPQDGKMLDLHPKSLRRQ</sequence>
<organism evidence="3 4">
    <name type="scientific">Meripilus lineatus</name>
    <dbReference type="NCBI Taxonomy" id="2056292"/>
    <lineage>
        <taxon>Eukaryota</taxon>
        <taxon>Fungi</taxon>
        <taxon>Dikarya</taxon>
        <taxon>Basidiomycota</taxon>
        <taxon>Agaricomycotina</taxon>
        <taxon>Agaricomycetes</taxon>
        <taxon>Polyporales</taxon>
        <taxon>Meripilaceae</taxon>
        <taxon>Meripilus</taxon>
    </lineage>
</organism>
<protein>
    <recommendedName>
        <fullName evidence="2">Fungal-type protein kinase domain-containing protein</fullName>
    </recommendedName>
</protein>
<evidence type="ECO:0000313" key="4">
    <source>
        <dbReference type="Proteomes" id="UP001212997"/>
    </source>
</evidence>
<evidence type="ECO:0000313" key="3">
    <source>
        <dbReference type="EMBL" id="KAJ3477166.1"/>
    </source>
</evidence>
<dbReference type="InterPro" id="IPR011009">
    <property type="entry name" value="Kinase-like_dom_sf"/>
</dbReference>
<accession>A0AAD5YE50</accession>
<dbReference type="Pfam" id="PF17667">
    <property type="entry name" value="Pkinase_fungal"/>
    <property type="match status" value="1"/>
</dbReference>
<gene>
    <name evidence="3" type="ORF">NLI96_g10653</name>
</gene>
<dbReference type="AlphaFoldDB" id="A0AAD5YE50"/>
<name>A0AAD5YE50_9APHY</name>